<dbReference type="Proteomes" id="UP001230005">
    <property type="component" value="Unassembled WGS sequence"/>
</dbReference>
<feature type="domain" description="Transposase IS204/IS1001/IS1096/IS1165 DDE" evidence="2">
    <location>
        <begin position="151"/>
        <end position="383"/>
    </location>
</feature>
<accession>A0ABT9ZXN5</accession>
<reference evidence="5 6" key="1">
    <citation type="submission" date="2023-07" db="EMBL/GenBank/DDBJ databases">
        <title>Genomic Encyclopedia of Type Strains, Phase IV (KMG-IV): sequencing the most valuable type-strain genomes for metagenomic binning, comparative biology and taxonomic classification.</title>
        <authorList>
            <person name="Goeker M."/>
        </authorList>
    </citation>
    <scope>NUCLEOTIDE SEQUENCE [LARGE SCALE GENOMIC DNA]</scope>
    <source>
        <strain evidence="5 6">DSM 9768</strain>
    </source>
</reference>
<evidence type="ECO:0000313" key="6">
    <source>
        <dbReference type="Proteomes" id="UP001230005"/>
    </source>
</evidence>
<dbReference type="InterPro" id="IPR029261">
    <property type="entry name" value="Transposase_Znf"/>
</dbReference>
<name>A0ABT9ZXN5_9BACI</name>
<evidence type="ECO:0000259" key="3">
    <source>
        <dbReference type="Pfam" id="PF13542"/>
    </source>
</evidence>
<dbReference type="Pfam" id="PF14690">
    <property type="entry name" value="Zn_ribbon_ISL3"/>
    <property type="match status" value="1"/>
</dbReference>
<dbReference type="InterPro" id="IPR032877">
    <property type="entry name" value="Transposase_HTH"/>
</dbReference>
<feature type="domain" description="Transposase IS204/IS1001/IS1096/IS1165 helix-turn-helix" evidence="3">
    <location>
        <begin position="90"/>
        <end position="136"/>
    </location>
</feature>
<organism evidence="5 6">
    <name type="scientific">Evansella vedderi</name>
    <dbReference type="NCBI Taxonomy" id="38282"/>
    <lineage>
        <taxon>Bacteria</taxon>
        <taxon>Bacillati</taxon>
        <taxon>Bacillota</taxon>
        <taxon>Bacilli</taxon>
        <taxon>Bacillales</taxon>
        <taxon>Bacillaceae</taxon>
        <taxon>Evansella</taxon>
    </lineage>
</organism>
<dbReference type="InterPro" id="IPR002560">
    <property type="entry name" value="Transposase_DDE"/>
</dbReference>
<feature type="domain" description="Transposase IS204/IS1001/IS1096/IS1165 zinc-finger" evidence="4">
    <location>
        <begin position="34"/>
        <end position="80"/>
    </location>
</feature>
<keyword evidence="6" id="KW-1185">Reference proteome</keyword>
<dbReference type="NCBIfam" id="NF033550">
    <property type="entry name" value="transpos_ISL3"/>
    <property type="match status" value="1"/>
</dbReference>
<dbReference type="PANTHER" id="PTHR33498">
    <property type="entry name" value="TRANSPOSASE FOR INSERTION SEQUENCE ELEMENT IS1557"/>
    <property type="match status" value="1"/>
</dbReference>
<proteinExistence type="predicted"/>
<evidence type="ECO:0000259" key="4">
    <source>
        <dbReference type="Pfam" id="PF14690"/>
    </source>
</evidence>
<evidence type="ECO:0000313" key="5">
    <source>
        <dbReference type="EMBL" id="MDQ0255609.1"/>
    </source>
</evidence>
<dbReference type="PANTHER" id="PTHR33498:SF1">
    <property type="entry name" value="TRANSPOSASE FOR INSERTION SEQUENCE ELEMENT IS1557"/>
    <property type="match status" value="1"/>
</dbReference>
<keyword evidence="1" id="KW-0175">Coiled coil</keyword>
<sequence length="446" mass="53061">MPINMLNLPSLNILDMVEDEYDYRFLVETISPLPSHCPKCGTVPNLYKHGKKEQLFFDLPMHAKRVGILIKRQRYKCRECNETFFEVLTDMDKSRSVTKRLIKWIEQASLKKPFTNVAEDIGVNEKTVRNIFQDYVARLEQKQDIKAPKWLGIDEVHLLRNYRCVITDVENKTIIDLLRNRNQDTVIRYLSQLPNRNRIKYVAMDMWNPYRRAVHTVIPDATIVIDKFHVVKMANEALEKIRKANRENITAKERKQLKKDRYVLLTRKSELNDFDDQLKLQIWTDNFPLLGKGYELKEKFFDIYDAKSIDEAYQLYQSWFTEIPKELMPYFETLIKSMTNWEEEIFNYFNLSITNAYTESLNRLIKTMNHVGRGYSFEALRAKMLFTQGYRKTKKKKKFKEVSTTFDKMYDLQNIQLKPPTLKWVYEEVYGADISTLTKVMEEGSF</sequence>
<dbReference type="Pfam" id="PF13542">
    <property type="entry name" value="HTH_Tnp_ISL3"/>
    <property type="match status" value="1"/>
</dbReference>
<protein>
    <submittedName>
        <fullName evidence="5">Transposase</fullName>
    </submittedName>
</protein>
<evidence type="ECO:0000256" key="1">
    <source>
        <dbReference type="SAM" id="Coils"/>
    </source>
</evidence>
<dbReference type="EMBL" id="JAUSUG010000011">
    <property type="protein sequence ID" value="MDQ0255609.1"/>
    <property type="molecule type" value="Genomic_DNA"/>
</dbReference>
<comment type="caution">
    <text evidence="5">The sequence shown here is derived from an EMBL/GenBank/DDBJ whole genome shotgun (WGS) entry which is preliminary data.</text>
</comment>
<dbReference type="RefSeq" id="WP_307326616.1">
    <property type="nucleotide sequence ID" value="NZ_JAUSUG010000011.1"/>
</dbReference>
<dbReference type="InterPro" id="IPR047951">
    <property type="entry name" value="Transpos_ISL3"/>
</dbReference>
<evidence type="ECO:0000259" key="2">
    <source>
        <dbReference type="Pfam" id="PF01610"/>
    </source>
</evidence>
<dbReference type="Pfam" id="PF01610">
    <property type="entry name" value="DDE_Tnp_ISL3"/>
    <property type="match status" value="1"/>
</dbReference>
<feature type="coiled-coil region" evidence="1">
    <location>
        <begin position="234"/>
        <end position="261"/>
    </location>
</feature>
<gene>
    <name evidence="5" type="ORF">J2S74_002991</name>
</gene>